<dbReference type="KEGG" id="cmos:111449821"/>
<reference evidence="2" key="1">
    <citation type="submission" date="2025-08" db="UniProtKB">
        <authorList>
            <consortium name="RefSeq"/>
        </authorList>
    </citation>
    <scope>IDENTIFICATION</scope>
    <source>
        <tissue evidence="2">Young leaves</tissue>
    </source>
</reference>
<dbReference type="Proteomes" id="UP000504609">
    <property type="component" value="Unplaced"/>
</dbReference>
<dbReference type="InterPro" id="IPR010683">
    <property type="entry name" value="DUF1262"/>
</dbReference>
<dbReference type="GeneID" id="111449821"/>
<dbReference type="PANTHER" id="PTHR31050">
    <property type="entry name" value="OS08G0413200 PROTEIN"/>
    <property type="match status" value="1"/>
</dbReference>
<gene>
    <name evidence="2" type="primary">LOC111449821</name>
</gene>
<dbReference type="PROSITE" id="PS51257">
    <property type="entry name" value="PROKAR_LIPOPROTEIN"/>
    <property type="match status" value="1"/>
</dbReference>
<sequence length="383" mass="43458">MYVTRPLSAYRNSPAAAAAAACEVEPEGPNTGILVIEDEASESKWLFGLLKRRSVKALPFPQNMIMELHYTRNEGEHQRIDRLNALLIPVLNQPSSSNQYYVIRSRGRSKGLACTSSKEEDMTSCGCFTFTHDTTPQLFDPTNAYQQFQLDKNMSCLGPCGFMSHSMAPDGVPPRFLRHKGWRAYTKPLKNFKPTQALGVDVALRGRLPELNLKPVVVGKWYCPFIFIREGEVGDQMRSSPYYEMTLEQHWEEVFGCYNEGGLVGNGVEVDVYVKRQGVFVGGVAAERVVVDGGVVWFGEREVGVSTAVVERVKWEEERGGFKWGGHEEVERVVRREAFEGLGVWRRFGCYALVERFVLKRMDGSVVLTWDFTHTHQIRIKWE</sequence>
<proteinExistence type="predicted"/>
<dbReference type="Pfam" id="PF06880">
    <property type="entry name" value="DUF1262"/>
    <property type="match status" value="1"/>
</dbReference>
<dbReference type="RefSeq" id="XP_022945636.1">
    <property type="nucleotide sequence ID" value="XM_023089868.1"/>
</dbReference>
<evidence type="ECO:0000313" key="2">
    <source>
        <dbReference type="RefSeq" id="XP_022945636.1"/>
    </source>
</evidence>
<dbReference type="PANTHER" id="PTHR31050:SF14">
    <property type="entry name" value="DUF1618 DOMAIN-CONTAINING PROTEIN"/>
    <property type="match status" value="1"/>
</dbReference>
<accession>A0A6J1G1G0</accession>
<dbReference type="AlphaFoldDB" id="A0A6J1G1G0"/>
<name>A0A6J1G1G0_CUCMO</name>
<protein>
    <submittedName>
        <fullName evidence="2">Uncharacterized protein LOC111449821</fullName>
    </submittedName>
</protein>
<organism evidence="1 2">
    <name type="scientific">Cucurbita moschata</name>
    <name type="common">Winter crookneck squash</name>
    <name type="synonym">Cucurbita pepo var. moschata</name>
    <dbReference type="NCBI Taxonomy" id="3662"/>
    <lineage>
        <taxon>Eukaryota</taxon>
        <taxon>Viridiplantae</taxon>
        <taxon>Streptophyta</taxon>
        <taxon>Embryophyta</taxon>
        <taxon>Tracheophyta</taxon>
        <taxon>Spermatophyta</taxon>
        <taxon>Magnoliopsida</taxon>
        <taxon>eudicotyledons</taxon>
        <taxon>Gunneridae</taxon>
        <taxon>Pentapetalae</taxon>
        <taxon>rosids</taxon>
        <taxon>fabids</taxon>
        <taxon>Cucurbitales</taxon>
        <taxon>Cucurbitaceae</taxon>
        <taxon>Cucurbiteae</taxon>
        <taxon>Cucurbita</taxon>
    </lineage>
</organism>
<keyword evidence="1" id="KW-1185">Reference proteome</keyword>
<evidence type="ECO:0000313" key="1">
    <source>
        <dbReference type="Proteomes" id="UP000504609"/>
    </source>
</evidence>